<dbReference type="AlphaFoldDB" id="A0A9N9IU19"/>
<feature type="non-terminal residue" evidence="1">
    <location>
        <position position="1"/>
    </location>
</feature>
<dbReference type="EMBL" id="CAJVPP010023688">
    <property type="protein sequence ID" value="CAG8747954.1"/>
    <property type="molecule type" value="Genomic_DNA"/>
</dbReference>
<gene>
    <name evidence="1" type="ORF">FMOSSE_LOCUS16495</name>
</gene>
<reference evidence="1" key="1">
    <citation type="submission" date="2021-06" db="EMBL/GenBank/DDBJ databases">
        <authorList>
            <person name="Kallberg Y."/>
            <person name="Tangrot J."/>
            <person name="Rosling A."/>
        </authorList>
    </citation>
    <scope>NUCLEOTIDE SEQUENCE</scope>
    <source>
        <strain evidence="1">87-6 pot B 2015</strain>
    </source>
</reference>
<dbReference type="Proteomes" id="UP000789375">
    <property type="component" value="Unassembled WGS sequence"/>
</dbReference>
<comment type="caution">
    <text evidence="1">The sequence shown here is derived from an EMBL/GenBank/DDBJ whole genome shotgun (WGS) entry which is preliminary data.</text>
</comment>
<accession>A0A9N9IU19</accession>
<keyword evidence="2" id="KW-1185">Reference proteome</keyword>
<sequence length="42" mass="5065">AGWQLKCDFIRASSQIDKYLYHNGNINDNTMNYLYMQYDIKD</sequence>
<evidence type="ECO:0000313" key="2">
    <source>
        <dbReference type="Proteomes" id="UP000789375"/>
    </source>
</evidence>
<protein>
    <submittedName>
        <fullName evidence="1">4714_t:CDS:1</fullName>
    </submittedName>
</protein>
<proteinExistence type="predicted"/>
<feature type="non-terminal residue" evidence="1">
    <location>
        <position position="42"/>
    </location>
</feature>
<organism evidence="1 2">
    <name type="scientific">Funneliformis mosseae</name>
    <name type="common">Endomycorrhizal fungus</name>
    <name type="synonym">Glomus mosseae</name>
    <dbReference type="NCBI Taxonomy" id="27381"/>
    <lineage>
        <taxon>Eukaryota</taxon>
        <taxon>Fungi</taxon>
        <taxon>Fungi incertae sedis</taxon>
        <taxon>Mucoromycota</taxon>
        <taxon>Glomeromycotina</taxon>
        <taxon>Glomeromycetes</taxon>
        <taxon>Glomerales</taxon>
        <taxon>Glomeraceae</taxon>
        <taxon>Funneliformis</taxon>
    </lineage>
</organism>
<name>A0A9N9IU19_FUNMO</name>
<evidence type="ECO:0000313" key="1">
    <source>
        <dbReference type="EMBL" id="CAG8747954.1"/>
    </source>
</evidence>